<reference evidence="2 3" key="1">
    <citation type="submission" date="2020-04" db="EMBL/GenBank/DDBJ databases">
        <authorList>
            <person name="De Canck E."/>
        </authorList>
    </citation>
    <scope>NUCLEOTIDE SEQUENCE [LARGE SCALE GENOMIC DNA]</scope>
    <source>
        <strain evidence="2 3">LMG 22037</strain>
    </source>
</reference>
<dbReference type="EMBL" id="CADIKB010000001">
    <property type="protein sequence ID" value="CAB3638286.1"/>
    <property type="molecule type" value="Genomic_DNA"/>
</dbReference>
<evidence type="ECO:0000313" key="2">
    <source>
        <dbReference type="EMBL" id="CAB3638286.1"/>
    </source>
</evidence>
<keyword evidence="1" id="KW-0472">Membrane</keyword>
<keyword evidence="1" id="KW-0812">Transmembrane</keyword>
<sequence>MEFHLHEGQCQLRTPDWRAGIVSGTIAAAVLMCAASAAIVANSGSSWGAIRMVAAIVIGDRVFVEPGSHDAAVLAVALTVHLILAIGFSVALAAIIEAFPLCFNLLMTSIVGTGFGASLYLLNFYAMTAIFPWFVDAQTWINFSLHILYGLVTGISYIWIVRRNKSAINANGTRSARTENRS</sequence>
<protein>
    <submittedName>
        <fullName evidence="2">Uncharacterized protein</fullName>
    </submittedName>
</protein>
<feature type="transmembrane region" description="Helical" evidence="1">
    <location>
        <begin position="21"/>
        <end position="41"/>
    </location>
</feature>
<proteinExistence type="predicted"/>
<gene>
    <name evidence="2" type="ORF">LMG22037_00053</name>
</gene>
<keyword evidence="1" id="KW-1133">Transmembrane helix</keyword>
<accession>A0A6J5A7D3</accession>
<feature type="transmembrane region" description="Helical" evidence="1">
    <location>
        <begin position="140"/>
        <end position="160"/>
    </location>
</feature>
<evidence type="ECO:0000256" key="1">
    <source>
        <dbReference type="SAM" id="Phobius"/>
    </source>
</evidence>
<feature type="transmembrane region" description="Helical" evidence="1">
    <location>
        <begin position="103"/>
        <end position="134"/>
    </location>
</feature>
<evidence type="ECO:0000313" key="3">
    <source>
        <dbReference type="Proteomes" id="UP000494249"/>
    </source>
</evidence>
<dbReference type="RefSeq" id="WP_035483333.1">
    <property type="nucleotide sequence ID" value="NZ_CADFGL010000001.1"/>
</dbReference>
<feature type="transmembrane region" description="Helical" evidence="1">
    <location>
        <begin position="71"/>
        <end position="96"/>
    </location>
</feature>
<organism evidence="2 3">
    <name type="scientific">Paraburkholderia phenoliruptrix</name>
    <dbReference type="NCBI Taxonomy" id="252970"/>
    <lineage>
        <taxon>Bacteria</taxon>
        <taxon>Pseudomonadati</taxon>
        <taxon>Pseudomonadota</taxon>
        <taxon>Betaproteobacteria</taxon>
        <taxon>Burkholderiales</taxon>
        <taxon>Burkholderiaceae</taxon>
        <taxon>Paraburkholderia</taxon>
    </lineage>
</organism>
<dbReference type="Proteomes" id="UP000494249">
    <property type="component" value="Unassembled WGS sequence"/>
</dbReference>
<dbReference type="AlphaFoldDB" id="A0A6J5A7D3"/>
<name>A0A6J5A7D3_9BURK</name>